<reference evidence="2 3" key="1">
    <citation type="submission" date="2010-02" db="EMBL/GenBank/DDBJ databases">
        <authorList>
            <person name="Weinstock G."/>
            <person name="Sodergren E."/>
            <person name="Clifton S."/>
            <person name="Fulton L."/>
            <person name="Fulton B."/>
            <person name="Courtney L."/>
            <person name="Fronick C."/>
            <person name="Harrison M."/>
            <person name="Strong C."/>
            <person name="Farmer C."/>
            <person name="Delahaunty K."/>
            <person name="Markovic C."/>
            <person name="Hall O."/>
            <person name="Minx P."/>
            <person name="Tomlinson C."/>
            <person name="Mitreva M."/>
            <person name="Nelson J."/>
            <person name="Hou S."/>
            <person name="Wollam A."/>
            <person name="Pepin K.H."/>
            <person name="Johnson M."/>
            <person name="Bhonagiri V."/>
            <person name="Zhang X."/>
            <person name="Suruliraj S."/>
            <person name="Warren W."/>
            <person name="Chinwalla A."/>
            <person name="Mardis E.R."/>
            <person name="Wilson R.K."/>
        </authorList>
    </citation>
    <scope>NUCLEOTIDE SEQUENCE [LARGE SCALE GENOMIC DNA]</scope>
    <source>
        <strain evidence="2 3">ATCC 33693</strain>
    </source>
</reference>
<dbReference type="Pfam" id="PF17657">
    <property type="entry name" value="DNA_pol3_finger"/>
    <property type="match status" value="1"/>
</dbReference>
<sequence>MYVSDDGKKKELSSFTEYHFLENQLIKLDMLGHSDPTMLKELKDFTGFDFKNIRFNNTVLYDGILNKEVIGLKEKEDLYPFPSNTMGISEMNSDFTMKTLSELKPKNMFDLIAFSGYSHKNTVPFSRNTN</sequence>
<dbReference type="GO" id="GO:0006260">
    <property type="term" value="P:DNA replication"/>
    <property type="evidence" value="ECO:0007669"/>
    <property type="project" value="InterPro"/>
</dbReference>
<feature type="domain" description="DNA polymerase III alpha subunit finger" evidence="1">
    <location>
        <begin position="36"/>
        <end position="119"/>
    </location>
</feature>
<accession>D4CXF0</accession>
<dbReference type="InterPro" id="IPR004805">
    <property type="entry name" value="DnaE2/DnaE/PolC"/>
</dbReference>
<evidence type="ECO:0000313" key="3">
    <source>
        <dbReference type="Proteomes" id="UP000003748"/>
    </source>
</evidence>
<proteinExistence type="predicted"/>
<protein>
    <recommendedName>
        <fullName evidence="1">DNA polymerase III alpha subunit finger domain-containing protein</fullName>
    </recommendedName>
</protein>
<dbReference type="InterPro" id="IPR044923">
    <property type="entry name" value="PolC_middle_finger_sf"/>
</dbReference>
<dbReference type="InterPro" id="IPR040982">
    <property type="entry name" value="DNA_pol3_finger"/>
</dbReference>
<dbReference type="PANTHER" id="PTHR32294:SF5">
    <property type="entry name" value="DNA POLYMERASE III POLC-TYPE"/>
    <property type="match status" value="1"/>
</dbReference>
<dbReference type="Proteomes" id="UP000003748">
    <property type="component" value="Unassembled WGS sequence"/>
</dbReference>
<name>D4CXF0_9FUSO</name>
<dbReference type="PANTHER" id="PTHR32294">
    <property type="entry name" value="DNA POLYMERASE III SUBUNIT ALPHA"/>
    <property type="match status" value="1"/>
</dbReference>
<gene>
    <name evidence="2" type="ORF">FUSPEROL_02111</name>
</gene>
<dbReference type="GO" id="GO:0008408">
    <property type="term" value="F:3'-5' exonuclease activity"/>
    <property type="evidence" value="ECO:0007669"/>
    <property type="project" value="InterPro"/>
</dbReference>
<dbReference type="RefSeq" id="WP_005974850.1">
    <property type="nucleotide sequence ID" value="NZ_GG665898.1"/>
</dbReference>
<dbReference type="eggNOG" id="COG2176">
    <property type="taxonomic scope" value="Bacteria"/>
</dbReference>
<evidence type="ECO:0000259" key="1">
    <source>
        <dbReference type="Pfam" id="PF17657"/>
    </source>
</evidence>
<evidence type="ECO:0000313" key="2">
    <source>
        <dbReference type="EMBL" id="EFE86070.1"/>
    </source>
</evidence>
<dbReference type="EMBL" id="ACJY01000099">
    <property type="protein sequence ID" value="EFE86070.1"/>
    <property type="molecule type" value="Genomic_DNA"/>
</dbReference>
<dbReference type="Gene3D" id="1.10.150.700">
    <property type="entry name" value="PolC, middle finger domain"/>
    <property type="match status" value="1"/>
</dbReference>
<organism evidence="2 3">
    <name type="scientific">Fusobacterium periodonticum ATCC 33693</name>
    <dbReference type="NCBI Taxonomy" id="546275"/>
    <lineage>
        <taxon>Bacteria</taxon>
        <taxon>Fusobacteriati</taxon>
        <taxon>Fusobacteriota</taxon>
        <taxon>Fusobacteriia</taxon>
        <taxon>Fusobacteriales</taxon>
        <taxon>Fusobacteriaceae</taxon>
        <taxon>Fusobacterium</taxon>
    </lineage>
</organism>
<dbReference type="STRING" id="546275.FUSPEROL_02111"/>
<dbReference type="AlphaFoldDB" id="D4CXF0"/>
<dbReference type="GeneID" id="78420288"/>
<comment type="caution">
    <text evidence="2">The sequence shown here is derived from an EMBL/GenBank/DDBJ whole genome shotgun (WGS) entry which is preliminary data.</text>
</comment>
<dbReference type="HOGENOM" id="CLU_1934981_0_0_0"/>